<sequence length="664" mass="70428">MITIVRRDIEMAEKPINGSSTDSLGETENNVAGAKQMTRRKLLTALGAAGAVLAADGLLSGRSSGVAYGEDLGVTGSVYGKQEDIADKLKWKDLRNIELCYAVTVEKLRQMSGIRPDAAYYVTDAGKEGFFLCDENDTASPDNTGTVLVASDGKRLKRVHDGTLIATWFGAAGDGTTVDTAALQRALDAAAGGKLLIPRQRSGFYLTGQLYIRSDTVMEFEPGTVVQAVDTLSRQAPYERMIRIKNAINVFIAGNGATLQMNKAAYNSGEQAHIFDISGSSNVLIERINANDSGGDGFYVGAYEASQYSKNIILRECRAYNNRRQGLSVITVDGLLVENCRFDRTDGTAPKSGVDIEPNSALERLKNIRFVGCSAEGNVGRGFLVTLLKLTAASERVDITFENCRTKGNSFGYSVNYGGDGANAVKGEVTLIGCTAENEQYAGFSVLSNSADSVKTTFVRCRAVNCNTVNMPDDPYGFGASFIVTTVPQQPRIAIGNVEFIGCESVDERTAPLIVRGFAAKKNKNEAIRGVKLTDCSARGGTQSLYHVDPVTEALHVFHPIQPELAVTASGAVSLNKIGHRIHNAGASGGITLTLPEAKTGRTFTFGIEAAHAVELVPSPGGGILKPAGSGADVRSANKGDSITLAGRADGQWAIAAVVGSWFS</sequence>
<dbReference type="Pfam" id="PF13229">
    <property type="entry name" value="Beta_helix"/>
    <property type="match status" value="1"/>
</dbReference>
<feature type="domain" description="Right handed beta helix" evidence="1">
    <location>
        <begin position="250"/>
        <end position="386"/>
    </location>
</feature>
<dbReference type="InterPro" id="IPR006626">
    <property type="entry name" value="PbH1"/>
</dbReference>
<evidence type="ECO:0000259" key="1">
    <source>
        <dbReference type="Pfam" id="PF13229"/>
    </source>
</evidence>
<reference evidence="2 3" key="1">
    <citation type="journal article" date="2009" name="Int. J. Syst. Evol. Microbiol.">
        <title>Paenibacillus contaminans sp. nov., isolated from a contaminated laboratory plate.</title>
        <authorList>
            <person name="Chou J.H."/>
            <person name="Lee J.H."/>
            <person name="Lin M.C."/>
            <person name="Chang P.S."/>
            <person name="Arun A.B."/>
            <person name="Young C.C."/>
            <person name="Chen W.M."/>
        </authorList>
    </citation>
    <scope>NUCLEOTIDE SEQUENCE [LARGE SCALE GENOMIC DNA]</scope>
    <source>
        <strain evidence="2 3">CKOBP-6</strain>
    </source>
</reference>
<evidence type="ECO:0000313" key="2">
    <source>
        <dbReference type="EMBL" id="RAV22418.1"/>
    </source>
</evidence>
<organism evidence="2 3">
    <name type="scientific">Paenibacillus contaminans</name>
    <dbReference type="NCBI Taxonomy" id="450362"/>
    <lineage>
        <taxon>Bacteria</taxon>
        <taxon>Bacillati</taxon>
        <taxon>Bacillota</taxon>
        <taxon>Bacilli</taxon>
        <taxon>Bacillales</taxon>
        <taxon>Paenibacillaceae</taxon>
        <taxon>Paenibacillus</taxon>
    </lineage>
</organism>
<evidence type="ECO:0000313" key="3">
    <source>
        <dbReference type="Proteomes" id="UP000250369"/>
    </source>
</evidence>
<dbReference type="SMART" id="SM00710">
    <property type="entry name" value="PbH1"/>
    <property type="match status" value="6"/>
</dbReference>
<dbReference type="Gene3D" id="2.160.20.10">
    <property type="entry name" value="Single-stranded right-handed beta-helix, Pectin lyase-like"/>
    <property type="match status" value="1"/>
</dbReference>
<dbReference type="AlphaFoldDB" id="A0A329MSZ7"/>
<dbReference type="Proteomes" id="UP000250369">
    <property type="component" value="Unassembled WGS sequence"/>
</dbReference>
<dbReference type="SUPFAM" id="SSF51126">
    <property type="entry name" value="Pectin lyase-like"/>
    <property type="match status" value="1"/>
</dbReference>
<dbReference type="EMBL" id="QMFB01000002">
    <property type="protein sequence ID" value="RAV22418.1"/>
    <property type="molecule type" value="Genomic_DNA"/>
</dbReference>
<gene>
    <name evidence="2" type="ORF">DQG23_05620</name>
</gene>
<dbReference type="InterPro" id="IPR011050">
    <property type="entry name" value="Pectin_lyase_fold/virulence"/>
</dbReference>
<accession>A0A329MSZ7</accession>
<dbReference type="InterPro" id="IPR039448">
    <property type="entry name" value="Beta_helix"/>
</dbReference>
<proteinExistence type="predicted"/>
<dbReference type="InterPro" id="IPR012334">
    <property type="entry name" value="Pectin_lyas_fold"/>
</dbReference>
<name>A0A329MSZ7_9BACL</name>
<protein>
    <recommendedName>
        <fullName evidence="1">Right handed beta helix domain-containing protein</fullName>
    </recommendedName>
</protein>
<keyword evidence="3" id="KW-1185">Reference proteome</keyword>
<comment type="caution">
    <text evidence="2">The sequence shown here is derived from an EMBL/GenBank/DDBJ whole genome shotgun (WGS) entry which is preliminary data.</text>
</comment>